<dbReference type="SUPFAM" id="SSF54593">
    <property type="entry name" value="Glyoxalase/Bleomycin resistance protein/Dihydroxybiphenyl dioxygenase"/>
    <property type="match status" value="1"/>
</dbReference>
<evidence type="ECO:0000259" key="1">
    <source>
        <dbReference type="PROSITE" id="PS51819"/>
    </source>
</evidence>
<keyword evidence="3" id="KW-1185">Reference proteome</keyword>
<comment type="caution">
    <text evidence="2">The sequence shown here is derived from an EMBL/GenBank/DDBJ whole genome shotgun (WGS) entry which is preliminary data.</text>
</comment>
<accession>A0A433XFE5</accession>
<dbReference type="AlphaFoldDB" id="A0A433XFE5"/>
<dbReference type="EMBL" id="RZNJ01000002">
    <property type="protein sequence ID" value="RUT32776.1"/>
    <property type="molecule type" value="Genomic_DNA"/>
</dbReference>
<dbReference type="OrthoDB" id="9804907at2"/>
<gene>
    <name evidence="2" type="ORF">EMQ25_06435</name>
</gene>
<dbReference type="Proteomes" id="UP000281547">
    <property type="component" value="Unassembled WGS sequence"/>
</dbReference>
<dbReference type="PROSITE" id="PS51819">
    <property type="entry name" value="VOC"/>
    <property type="match status" value="1"/>
</dbReference>
<reference evidence="2 3" key="1">
    <citation type="journal article" date="2016" name="Int. J. Syst. Evol. Microbiol.">
        <title>Arsenicitalea aurantiaca gen. nov., sp. nov., a new member of the family Hyphomicrobiaceae, isolated from high-arsenic sediment.</title>
        <authorList>
            <person name="Mu Y."/>
            <person name="Zhou L."/>
            <person name="Zeng X.C."/>
            <person name="Liu L."/>
            <person name="Pan Y."/>
            <person name="Chen X."/>
            <person name="Wang J."/>
            <person name="Li S."/>
            <person name="Li W.J."/>
            <person name="Wang Y."/>
        </authorList>
    </citation>
    <scope>NUCLEOTIDE SEQUENCE [LARGE SCALE GENOMIC DNA]</scope>
    <source>
        <strain evidence="2 3">42-50</strain>
    </source>
</reference>
<name>A0A433XFE5_9HYPH</name>
<feature type="domain" description="VOC" evidence="1">
    <location>
        <begin position="5"/>
        <end position="123"/>
    </location>
</feature>
<dbReference type="Pfam" id="PF00903">
    <property type="entry name" value="Glyoxalase"/>
    <property type="match status" value="1"/>
</dbReference>
<organism evidence="2 3">
    <name type="scientific">Arsenicitalea aurantiaca</name>
    <dbReference type="NCBI Taxonomy" id="1783274"/>
    <lineage>
        <taxon>Bacteria</taxon>
        <taxon>Pseudomonadati</taxon>
        <taxon>Pseudomonadota</taxon>
        <taxon>Alphaproteobacteria</taxon>
        <taxon>Hyphomicrobiales</taxon>
        <taxon>Devosiaceae</taxon>
        <taxon>Arsenicitalea</taxon>
    </lineage>
</organism>
<dbReference type="InterPro" id="IPR037523">
    <property type="entry name" value="VOC_core"/>
</dbReference>
<protein>
    <submittedName>
        <fullName evidence="2">VOC family protein</fullName>
    </submittedName>
</protein>
<evidence type="ECO:0000313" key="3">
    <source>
        <dbReference type="Proteomes" id="UP000281547"/>
    </source>
</evidence>
<dbReference type="RefSeq" id="WP_127187733.1">
    <property type="nucleotide sequence ID" value="NZ_RZNJ01000002.1"/>
</dbReference>
<evidence type="ECO:0000313" key="2">
    <source>
        <dbReference type="EMBL" id="RUT32776.1"/>
    </source>
</evidence>
<dbReference type="InterPro" id="IPR029068">
    <property type="entry name" value="Glyas_Bleomycin-R_OHBP_Dase"/>
</dbReference>
<sequence>MLANRRVGTMIPVHDLKRATDWYRDRLGLEPKSRYHDMGASYVLGEGTEFFLYQTPNAGQAPHTLMSFYTDTIEEDMKRMREAGVEFIDYPELSTVDGLMDTGEVKNAWFKDSEGNILGIVEGS</sequence>
<dbReference type="Gene3D" id="3.10.180.10">
    <property type="entry name" value="2,3-Dihydroxybiphenyl 1,2-Dioxygenase, domain 1"/>
    <property type="match status" value="1"/>
</dbReference>
<dbReference type="InterPro" id="IPR004360">
    <property type="entry name" value="Glyas_Fos-R_dOase_dom"/>
</dbReference>
<proteinExistence type="predicted"/>